<comment type="caution">
    <text evidence="2">The sequence shown here is derived from an EMBL/GenBank/DDBJ whole genome shotgun (WGS) entry which is preliminary data.</text>
</comment>
<dbReference type="Pfam" id="PF11981">
    <property type="entry name" value="DUF3482"/>
    <property type="match status" value="1"/>
</dbReference>
<dbReference type="Proteomes" id="UP001500279">
    <property type="component" value="Unassembled WGS sequence"/>
</dbReference>
<proteinExistence type="predicted"/>
<dbReference type="EMBL" id="BAAAEW010000013">
    <property type="protein sequence ID" value="GAA0751133.1"/>
    <property type="molecule type" value="Genomic_DNA"/>
</dbReference>
<keyword evidence="3" id="KW-1185">Reference proteome</keyword>
<dbReference type="InterPro" id="IPR006073">
    <property type="entry name" value="GTP-bd"/>
</dbReference>
<gene>
    <name evidence="2" type="ORF">GCM10009107_23630</name>
</gene>
<accession>A0ABN1K0E4</accession>
<dbReference type="SUPFAM" id="SSF52540">
    <property type="entry name" value="P-loop containing nucleoside triphosphate hydrolases"/>
    <property type="match status" value="1"/>
</dbReference>
<dbReference type="Pfam" id="PF01926">
    <property type="entry name" value="MMR_HSR1"/>
    <property type="match status" value="1"/>
</dbReference>
<dbReference type="InterPro" id="IPR021871">
    <property type="entry name" value="DUF3482"/>
</dbReference>
<sequence>MSAAHLTLALVGHTNVGKTTLARTLLQRDVGEVLDRGHVTTTTERHEWLRSDAGDTLALLDTPGLADAAALLQRLSQTGWRRWLQREVSDRLQAPPNGPTEQALQTLAGQADALLYIVNAAELPQDSAHLQPELALLRWLDKPTLVLLNQLGPAGPQGHDAAELQRWQAALADCACVHAVLPLDAFCRSPADEAALLQALPAALPAQAPALQRLAAVWQARSDQRRDAGQHQLSTLLTDLAQLAEPLAATPSSSWRDGLARAVGRGANRQNDAGEEALQRLLLKVEALVQANTSELLALHSLAGLPTRKGETSATSVAAALVAQVRERLMRQERPVDGKKLGLWGGVLSGAATGLGADLAAGGLTLGAGALIGAVVGALGGAGLAHGFNLYTGQNGQPARVRLSDDALQELFVAGMLRHRAVTHFGRGRGPYAEGAMPAHWLPAAQAAAAPQAEALKAVWPTLRGESAATELPVALKRLQQLHGAAEDRFDAAGLAARGDSVLG</sequence>
<dbReference type="RefSeq" id="WP_231013234.1">
    <property type="nucleotide sequence ID" value="NZ_BAAAEW010000013.1"/>
</dbReference>
<dbReference type="Gene3D" id="3.40.50.300">
    <property type="entry name" value="P-loop containing nucleotide triphosphate hydrolases"/>
    <property type="match status" value="1"/>
</dbReference>
<name>A0ABN1K0E4_9BURK</name>
<feature type="domain" description="G" evidence="1">
    <location>
        <begin position="8"/>
        <end position="149"/>
    </location>
</feature>
<evidence type="ECO:0000313" key="3">
    <source>
        <dbReference type="Proteomes" id="UP001500279"/>
    </source>
</evidence>
<dbReference type="InterPro" id="IPR027417">
    <property type="entry name" value="P-loop_NTPase"/>
</dbReference>
<evidence type="ECO:0000313" key="2">
    <source>
        <dbReference type="EMBL" id="GAA0751133.1"/>
    </source>
</evidence>
<reference evidence="2 3" key="1">
    <citation type="journal article" date="2019" name="Int. J. Syst. Evol. Microbiol.">
        <title>The Global Catalogue of Microorganisms (GCM) 10K type strain sequencing project: providing services to taxonomists for standard genome sequencing and annotation.</title>
        <authorList>
            <consortium name="The Broad Institute Genomics Platform"/>
            <consortium name="The Broad Institute Genome Sequencing Center for Infectious Disease"/>
            <person name="Wu L."/>
            <person name="Ma J."/>
        </authorList>
    </citation>
    <scope>NUCLEOTIDE SEQUENCE [LARGE SCALE GENOMIC DNA]</scope>
    <source>
        <strain evidence="2 3">JCM 15503</strain>
    </source>
</reference>
<organism evidence="2 3">
    <name type="scientific">Ideonella azotifigens</name>
    <dbReference type="NCBI Taxonomy" id="513160"/>
    <lineage>
        <taxon>Bacteria</taxon>
        <taxon>Pseudomonadati</taxon>
        <taxon>Pseudomonadota</taxon>
        <taxon>Betaproteobacteria</taxon>
        <taxon>Burkholderiales</taxon>
        <taxon>Sphaerotilaceae</taxon>
        <taxon>Ideonella</taxon>
    </lineage>
</organism>
<protein>
    <recommendedName>
        <fullName evidence="1">G domain-containing protein</fullName>
    </recommendedName>
</protein>
<evidence type="ECO:0000259" key="1">
    <source>
        <dbReference type="Pfam" id="PF01926"/>
    </source>
</evidence>